<accession>D0MJB3</accession>
<dbReference type="PROSITE" id="PS51257">
    <property type="entry name" value="PROKAR_LIPOPROTEIN"/>
    <property type="match status" value="1"/>
</dbReference>
<feature type="signal peptide" evidence="1">
    <location>
        <begin position="1"/>
        <end position="28"/>
    </location>
</feature>
<proteinExistence type="predicted"/>
<gene>
    <name evidence="2" type="ordered locus">Rmar_1685</name>
</gene>
<feature type="chain" id="PRO_5003011405" description="Lipoprotein" evidence="1">
    <location>
        <begin position="29"/>
        <end position="392"/>
    </location>
</feature>
<dbReference type="Proteomes" id="UP000002221">
    <property type="component" value="Chromosome"/>
</dbReference>
<dbReference type="HOGENOM" id="CLU_703743_0_0_10"/>
<sequence length="392" mass="41884">MLTAQVKVSMRRSSVWSCCVLLLLLATGCDDPSAVGIGLIGEEGLPVTVRLPADSVLTASQKDRTGNTARVLAGRVADPLVGTLSATGYVDFVMSGTALVDTTIVGVRLEMPRDYVYGDTLGSVTLALHDMTEDWPYAGVGTDTTLSAGPLVRTFTFAPTDTLVQVDLPAEWIAAHDTTFRSSTFSTSFHGFQLAPDEGNAVVGFRFSEIRLLVFTATDTVTFTASKVLTTVARETLPSLPEDRVLLQDGLGQVVRLRFDFSADSVREAGLHAAVLEVPIDSVQLKQTPAGFVRPLPATVRLIGVNAEGNVPVTSLGEPIVLATTTPEGGRLRFRLGSTSLQTLQRLMLGETPVRYLQLEFPTDDNALSPLLLYAGPTLRPTLILMVTPPSP</sequence>
<evidence type="ECO:0000256" key="1">
    <source>
        <dbReference type="SAM" id="SignalP"/>
    </source>
</evidence>
<evidence type="ECO:0008006" key="4">
    <source>
        <dbReference type="Google" id="ProtNLM"/>
    </source>
</evidence>
<dbReference type="KEGG" id="rmr:Rmar_1685"/>
<keyword evidence="3" id="KW-1185">Reference proteome</keyword>
<dbReference type="eggNOG" id="ENOG50310D4">
    <property type="taxonomic scope" value="Bacteria"/>
</dbReference>
<name>D0MJB3_RHOM4</name>
<dbReference type="STRING" id="518766.Rmar_1685"/>
<evidence type="ECO:0000313" key="3">
    <source>
        <dbReference type="Proteomes" id="UP000002221"/>
    </source>
</evidence>
<dbReference type="EMBL" id="CP001807">
    <property type="protein sequence ID" value="ACY48571.1"/>
    <property type="molecule type" value="Genomic_DNA"/>
</dbReference>
<dbReference type="OrthoDB" id="1092930at2"/>
<protein>
    <recommendedName>
        <fullName evidence="4">Lipoprotein</fullName>
    </recommendedName>
</protein>
<reference evidence="2 3" key="1">
    <citation type="journal article" date="2009" name="Stand. Genomic Sci.">
        <title>Complete genome sequence of Rhodothermus marinus type strain (R-10).</title>
        <authorList>
            <person name="Nolan M."/>
            <person name="Tindall B.J."/>
            <person name="Pomrenke H."/>
            <person name="Lapidus A."/>
            <person name="Copeland A."/>
            <person name="Glavina Del Rio T."/>
            <person name="Lucas S."/>
            <person name="Chen F."/>
            <person name="Tice H."/>
            <person name="Cheng J.F."/>
            <person name="Saunders E."/>
            <person name="Han C."/>
            <person name="Bruce D."/>
            <person name="Goodwin L."/>
            <person name="Chain P."/>
            <person name="Pitluck S."/>
            <person name="Ovchinikova G."/>
            <person name="Pati A."/>
            <person name="Ivanova N."/>
            <person name="Mavromatis K."/>
            <person name="Chen A."/>
            <person name="Palaniappan K."/>
            <person name="Land M."/>
            <person name="Hauser L."/>
            <person name="Chang Y.J."/>
            <person name="Jeffries C.D."/>
            <person name="Brettin T."/>
            <person name="Goker M."/>
            <person name="Bristow J."/>
            <person name="Eisen J.A."/>
            <person name="Markowitz V."/>
            <person name="Hugenholtz P."/>
            <person name="Kyrpides N.C."/>
            <person name="Klenk H.P."/>
            <person name="Detter J.C."/>
        </authorList>
    </citation>
    <scope>NUCLEOTIDE SEQUENCE [LARGE SCALE GENOMIC DNA]</scope>
    <source>
        <strain evidence="3">ATCC 43812 / DSM 4252 / R-10</strain>
    </source>
</reference>
<evidence type="ECO:0000313" key="2">
    <source>
        <dbReference type="EMBL" id="ACY48571.1"/>
    </source>
</evidence>
<organism evidence="2 3">
    <name type="scientific">Rhodothermus marinus (strain ATCC 43812 / DSM 4252 / R-10)</name>
    <name type="common">Rhodothermus obamensis</name>
    <dbReference type="NCBI Taxonomy" id="518766"/>
    <lineage>
        <taxon>Bacteria</taxon>
        <taxon>Pseudomonadati</taxon>
        <taxon>Rhodothermota</taxon>
        <taxon>Rhodothermia</taxon>
        <taxon>Rhodothermales</taxon>
        <taxon>Rhodothermaceae</taxon>
        <taxon>Rhodothermus</taxon>
    </lineage>
</organism>
<dbReference type="AlphaFoldDB" id="D0MJB3"/>
<keyword evidence="1" id="KW-0732">Signal</keyword>